<dbReference type="Proteomes" id="UP000256970">
    <property type="component" value="Unassembled WGS sequence"/>
</dbReference>
<dbReference type="Pfam" id="PF04427">
    <property type="entry name" value="Brix"/>
    <property type="match status" value="1"/>
</dbReference>
<reference evidence="7 8" key="1">
    <citation type="submission" date="2016-10" db="EMBL/GenBank/DDBJ databases">
        <authorList>
            <person name="Cai Z."/>
        </authorList>
    </citation>
    <scope>NUCLEOTIDE SEQUENCE [LARGE SCALE GENOMIC DNA]</scope>
</reference>
<feature type="domain" description="Brix" evidence="6">
    <location>
        <begin position="40"/>
        <end position="250"/>
    </location>
</feature>
<feature type="compositionally biased region" description="Low complexity" evidence="5">
    <location>
        <begin position="328"/>
        <end position="355"/>
    </location>
</feature>
<feature type="compositionally biased region" description="Polar residues" evidence="5">
    <location>
        <begin position="1"/>
        <end position="15"/>
    </location>
</feature>
<dbReference type="GO" id="GO:0005730">
    <property type="term" value="C:nucleolus"/>
    <property type="evidence" value="ECO:0007669"/>
    <property type="project" value="UniProtKB-SubCell"/>
</dbReference>
<protein>
    <recommendedName>
        <fullName evidence="4">Ribosome production factor 2 homolog</fullName>
    </recommendedName>
    <alternativeName>
        <fullName evidence="4">Ribosome biogenesis protein RPF2 homolog</fullName>
    </alternativeName>
</protein>
<dbReference type="AlphaFoldDB" id="A0A383W7M1"/>
<evidence type="ECO:0000256" key="2">
    <source>
        <dbReference type="ARBA" id="ARBA00010782"/>
    </source>
</evidence>
<dbReference type="STRING" id="3088.A0A383W7M1"/>
<evidence type="ECO:0000313" key="7">
    <source>
        <dbReference type="EMBL" id="SZX73243.1"/>
    </source>
</evidence>
<feature type="region of interest" description="Disordered" evidence="5">
    <location>
        <begin position="1"/>
        <end position="25"/>
    </location>
</feature>
<dbReference type="GO" id="GO:0019843">
    <property type="term" value="F:rRNA binding"/>
    <property type="evidence" value="ECO:0007669"/>
    <property type="project" value="UniProtKB-UniRule"/>
</dbReference>
<name>A0A383W7M1_TETOB</name>
<organism evidence="7 8">
    <name type="scientific">Tetradesmus obliquus</name>
    <name type="common">Green alga</name>
    <name type="synonym">Acutodesmus obliquus</name>
    <dbReference type="NCBI Taxonomy" id="3088"/>
    <lineage>
        <taxon>Eukaryota</taxon>
        <taxon>Viridiplantae</taxon>
        <taxon>Chlorophyta</taxon>
        <taxon>core chlorophytes</taxon>
        <taxon>Chlorophyceae</taxon>
        <taxon>CS clade</taxon>
        <taxon>Sphaeropleales</taxon>
        <taxon>Scenedesmaceae</taxon>
        <taxon>Tetradesmus</taxon>
    </lineage>
</organism>
<dbReference type="PANTHER" id="PTHR12728:SF0">
    <property type="entry name" value="RIBOSOME PRODUCTION FACTOR 2 HOMOLOG"/>
    <property type="match status" value="1"/>
</dbReference>
<accession>A0A383W7M1</accession>
<evidence type="ECO:0000256" key="3">
    <source>
        <dbReference type="ARBA" id="ARBA00023242"/>
    </source>
</evidence>
<comment type="subcellular location">
    <subcellularLocation>
        <location evidence="1 4">Nucleus</location>
        <location evidence="1 4">Nucleolus</location>
    </subcellularLocation>
</comment>
<evidence type="ECO:0000256" key="5">
    <source>
        <dbReference type="SAM" id="MobiDB-lite"/>
    </source>
</evidence>
<dbReference type="EMBL" id="FNXT01001186">
    <property type="protein sequence ID" value="SZX73243.1"/>
    <property type="molecule type" value="Genomic_DNA"/>
</dbReference>
<evidence type="ECO:0000256" key="1">
    <source>
        <dbReference type="ARBA" id="ARBA00004604"/>
    </source>
</evidence>
<dbReference type="PROSITE" id="PS50833">
    <property type="entry name" value="BRIX"/>
    <property type="match status" value="1"/>
</dbReference>
<dbReference type="InterPro" id="IPR007109">
    <property type="entry name" value="Brix"/>
</dbReference>
<dbReference type="GO" id="GO:0000463">
    <property type="term" value="P:maturation of LSU-rRNA from tricistronic rRNA transcript (SSU-rRNA, 5.8S rRNA, LSU-rRNA)"/>
    <property type="evidence" value="ECO:0007669"/>
    <property type="project" value="TreeGrafter"/>
</dbReference>
<dbReference type="PANTHER" id="PTHR12728">
    <property type="entry name" value="BRIX DOMAIN CONTAINING PROTEIN"/>
    <property type="match status" value="1"/>
</dbReference>
<evidence type="ECO:0000313" key="8">
    <source>
        <dbReference type="Proteomes" id="UP000256970"/>
    </source>
</evidence>
<comment type="similarity">
    <text evidence="2 4">Belongs to the RPF2 family.</text>
</comment>
<evidence type="ECO:0000259" key="6">
    <source>
        <dbReference type="PROSITE" id="PS50833"/>
    </source>
</evidence>
<keyword evidence="3 4" id="KW-0539">Nucleus</keyword>
<dbReference type="GO" id="GO:0000027">
    <property type="term" value="P:ribosomal large subunit assembly"/>
    <property type="evidence" value="ECO:0007669"/>
    <property type="project" value="InterPro"/>
</dbReference>
<dbReference type="SMART" id="SM00879">
    <property type="entry name" value="Brix"/>
    <property type="match status" value="1"/>
</dbReference>
<feature type="compositionally biased region" description="Basic and acidic residues" evidence="5">
    <location>
        <begin position="302"/>
        <end position="312"/>
    </location>
</feature>
<proteinExistence type="inferred from homology"/>
<gene>
    <name evidence="7" type="ORF">BQ4739_LOCUS13351</name>
</gene>
<evidence type="ECO:0000256" key="4">
    <source>
        <dbReference type="RuleBase" id="RU367086"/>
    </source>
</evidence>
<sequence>MVNAKGQSLEPQQTHLVKPKTRKGKRFLEKRGPKLVEDAKRALFLYGNDTSKTVKEVLTDLHKIKGTDAHSFSRKNPDVKPFESGGEAPLEFFCNKSNCSLFVLGSHSKKRPHNITLGRLYDFHLFDALELGIESHRPISSFRGAGTAQVGNKPAILFAGERFDSEPDFKLAKSMLLDMFRGQQVEQVNLAGLDRVLVAYAAGTSERSLLLRQYKIAFKKSGTKVPKVSLTEMGPSIDCVLRRSRLPAVDLEKEALKQPKLTKKKEKNIGSDLLKGRVGRIYMPQQTVDKMALAKPKGLKRERREAAAEKKAAKQNAGSGSGGGGAAEGQQQQQQQQQPAKRQRKAAAAAAGDGE</sequence>
<dbReference type="InterPro" id="IPR039770">
    <property type="entry name" value="Rpf2"/>
</dbReference>
<keyword evidence="8" id="KW-1185">Reference proteome</keyword>
<feature type="region of interest" description="Disordered" evidence="5">
    <location>
        <begin position="295"/>
        <end position="355"/>
    </location>
</feature>